<keyword evidence="4 7" id="KW-0808">Transferase</keyword>
<feature type="compositionally biased region" description="Basic and acidic residues" evidence="9">
    <location>
        <begin position="1"/>
        <end position="13"/>
    </location>
</feature>
<dbReference type="InterPro" id="IPR029063">
    <property type="entry name" value="SAM-dependent_MTases_sf"/>
</dbReference>
<dbReference type="InterPro" id="IPR020598">
    <property type="entry name" value="rRNA_Ade_methylase_Trfase_N"/>
</dbReference>
<feature type="domain" description="Ribosomal RNA adenine methylase transferase N-terminal" evidence="10">
    <location>
        <begin position="31"/>
        <end position="205"/>
    </location>
</feature>
<evidence type="ECO:0000256" key="5">
    <source>
        <dbReference type="ARBA" id="ARBA00022691"/>
    </source>
</evidence>
<keyword evidence="6 7" id="KW-0694">RNA-binding</keyword>
<protein>
    <recommendedName>
        <fullName evidence="7">Ribosomal RNA small subunit methyltransferase A</fullName>
        <ecNumber evidence="7">2.1.1.182</ecNumber>
    </recommendedName>
    <alternativeName>
        <fullName evidence="7">16S rRNA (adenine(1518)-N(6)/adenine(1519)-N(6))-dimethyltransferase</fullName>
    </alternativeName>
    <alternativeName>
        <fullName evidence="7">16S rRNA dimethyladenosine transferase</fullName>
    </alternativeName>
    <alternativeName>
        <fullName evidence="7">16S rRNA dimethylase</fullName>
    </alternativeName>
    <alternativeName>
        <fullName evidence="7">S-adenosylmethionine-6-N', N'-adenosyl(rRNA) dimethyltransferase</fullName>
    </alternativeName>
</protein>
<comment type="similarity">
    <text evidence="7">Belongs to the class I-like SAM-binding methyltransferase superfamily. rRNA adenine N(6)-methyltransferase family. RsmA subfamily.</text>
</comment>
<evidence type="ECO:0000256" key="3">
    <source>
        <dbReference type="ARBA" id="ARBA00022603"/>
    </source>
</evidence>
<dbReference type="InterPro" id="IPR023165">
    <property type="entry name" value="rRNA_Ade_diMease-like_C"/>
</dbReference>
<feature type="binding site" evidence="7 8">
    <location>
        <position position="99"/>
    </location>
    <ligand>
        <name>S-adenosyl-L-methionine</name>
        <dbReference type="ChEBI" id="CHEBI:59789"/>
    </ligand>
</feature>
<evidence type="ECO:0000256" key="4">
    <source>
        <dbReference type="ARBA" id="ARBA00022679"/>
    </source>
</evidence>
<dbReference type="InterPro" id="IPR011530">
    <property type="entry name" value="rRNA_adenine_dimethylase"/>
</dbReference>
<comment type="function">
    <text evidence="7">Specifically dimethylates two adjacent adenosines (A1518 and A1519) in the loop of a conserved hairpin near the 3'-end of 16S rRNA in the 30S particle. May play a critical role in biogenesis of 30S subunits.</text>
</comment>
<organism evidence="11 12">
    <name type="scientific">Acetomicrobium flavidum</name>
    <dbReference type="NCBI Taxonomy" id="49896"/>
    <lineage>
        <taxon>Bacteria</taxon>
        <taxon>Thermotogati</taxon>
        <taxon>Synergistota</taxon>
        <taxon>Synergistia</taxon>
        <taxon>Synergistales</taxon>
        <taxon>Acetomicrobiaceae</taxon>
        <taxon>Acetomicrobium</taxon>
    </lineage>
</organism>
<evidence type="ECO:0000313" key="12">
    <source>
        <dbReference type="Proteomes" id="UP000185093"/>
    </source>
</evidence>
<keyword evidence="5 7" id="KW-0949">S-adenosyl-L-methionine</keyword>
<comment type="caution">
    <text evidence="11">The sequence shown here is derived from an EMBL/GenBank/DDBJ whole genome shotgun (WGS) entry which is preliminary data.</text>
</comment>
<feature type="binding site" evidence="7 8">
    <location>
        <position position="118"/>
    </location>
    <ligand>
        <name>S-adenosyl-L-methionine</name>
        <dbReference type="ChEBI" id="CHEBI:59789"/>
    </ligand>
</feature>
<keyword evidence="12" id="KW-1185">Reference proteome</keyword>
<dbReference type="EMBL" id="FSQZ01000001">
    <property type="protein sequence ID" value="SIN62603.1"/>
    <property type="molecule type" value="Genomic_DNA"/>
</dbReference>
<evidence type="ECO:0000259" key="10">
    <source>
        <dbReference type="SMART" id="SM00650"/>
    </source>
</evidence>
<evidence type="ECO:0000256" key="2">
    <source>
        <dbReference type="ARBA" id="ARBA00022552"/>
    </source>
</evidence>
<dbReference type="HAMAP" id="MF_00607">
    <property type="entry name" value="16SrRNA_methyltr_A"/>
    <property type="match status" value="1"/>
</dbReference>
<comment type="subcellular location">
    <subcellularLocation>
        <location evidence="7">Cytoplasm</location>
    </subcellularLocation>
</comment>
<feature type="binding site" evidence="7 8">
    <location>
        <position position="26"/>
    </location>
    <ligand>
        <name>S-adenosyl-L-methionine</name>
        <dbReference type="ChEBI" id="CHEBI:59789"/>
    </ligand>
</feature>
<reference evidence="11 12" key="1">
    <citation type="submission" date="2016-11" db="EMBL/GenBank/DDBJ databases">
        <authorList>
            <person name="Varghese N."/>
            <person name="Submissions S."/>
        </authorList>
    </citation>
    <scope>NUCLEOTIDE SEQUENCE [LARGE SCALE GENOMIC DNA]</scope>
    <source>
        <strain evidence="11 12">DSM 20664</strain>
    </source>
</reference>
<dbReference type="PANTHER" id="PTHR11727:SF7">
    <property type="entry name" value="DIMETHYLADENOSINE TRANSFERASE-RELATED"/>
    <property type="match status" value="1"/>
</dbReference>
<accession>A0ABY1JAS9</accession>
<evidence type="ECO:0000256" key="8">
    <source>
        <dbReference type="PROSITE-ProRule" id="PRU01026"/>
    </source>
</evidence>
<dbReference type="PROSITE" id="PS51689">
    <property type="entry name" value="SAM_RNA_A_N6_MT"/>
    <property type="match status" value="1"/>
</dbReference>
<feature type="binding site" evidence="7 8">
    <location>
        <position position="73"/>
    </location>
    <ligand>
        <name>S-adenosyl-L-methionine</name>
        <dbReference type="ChEBI" id="CHEBI:59789"/>
    </ligand>
</feature>
<dbReference type="RefSeq" id="WP_074199009.1">
    <property type="nucleotide sequence ID" value="NZ_FSQZ01000001.1"/>
</dbReference>
<keyword evidence="2 7" id="KW-0698">rRNA processing</keyword>
<dbReference type="Pfam" id="PF00398">
    <property type="entry name" value="RrnaAD"/>
    <property type="match status" value="1"/>
</dbReference>
<proteinExistence type="inferred from homology"/>
<feature type="binding site" evidence="7 8">
    <location>
        <position position="51"/>
    </location>
    <ligand>
        <name>S-adenosyl-L-methionine</name>
        <dbReference type="ChEBI" id="CHEBI:59789"/>
    </ligand>
</feature>
<evidence type="ECO:0000256" key="7">
    <source>
        <dbReference type="HAMAP-Rule" id="MF_00607"/>
    </source>
</evidence>
<comment type="catalytic activity">
    <reaction evidence="7">
        <text>adenosine(1518)/adenosine(1519) in 16S rRNA + 4 S-adenosyl-L-methionine = N(6)-dimethyladenosine(1518)/N(6)-dimethyladenosine(1519) in 16S rRNA + 4 S-adenosyl-L-homocysteine + 4 H(+)</text>
        <dbReference type="Rhea" id="RHEA:19609"/>
        <dbReference type="Rhea" id="RHEA-COMP:10232"/>
        <dbReference type="Rhea" id="RHEA-COMP:10233"/>
        <dbReference type="ChEBI" id="CHEBI:15378"/>
        <dbReference type="ChEBI" id="CHEBI:57856"/>
        <dbReference type="ChEBI" id="CHEBI:59789"/>
        <dbReference type="ChEBI" id="CHEBI:74411"/>
        <dbReference type="ChEBI" id="CHEBI:74493"/>
        <dbReference type="EC" id="2.1.1.182"/>
    </reaction>
</comment>
<evidence type="ECO:0000256" key="6">
    <source>
        <dbReference type="ARBA" id="ARBA00022884"/>
    </source>
</evidence>
<sequence length="280" mass="32032">MRDRSFRQTEKGKGHGPKKSLGQNFLIDPNITRCMVDYAQISERDVVLEIGPGRGMLTREILNSPCSFLHIIEIDKTLAPFLEPLLKRHETRTSLIWADVLTVNLKELSPSPTKVLANIPYNITTPLIWQILEHLAPMGTKELVLMLQLDLAERLCAKPGTKDRSPLGITIERMGQVQIAKKVPPSVFWPAPKVESAIVQILLDKNYDLASKRPWRRLLKVAFARRRKTLMNNLACVYDFFKDREQAYGLLKELGLSPTVRAEELNADDWQRLYEHILTL</sequence>
<keyword evidence="3 7" id="KW-0489">Methyltransferase</keyword>
<dbReference type="NCBIfam" id="TIGR00755">
    <property type="entry name" value="ksgA"/>
    <property type="match status" value="1"/>
</dbReference>
<feature type="binding site" evidence="7 8">
    <location>
        <position position="24"/>
    </location>
    <ligand>
        <name>S-adenosyl-L-methionine</name>
        <dbReference type="ChEBI" id="CHEBI:59789"/>
    </ligand>
</feature>
<dbReference type="EC" id="2.1.1.182" evidence="7"/>
<dbReference type="SUPFAM" id="SSF53335">
    <property type="entry name" value="S-adenosyl-L-methionine-dependent methyltransferases"/>
    <property type="match status" value="1"/>
</dbReference>
<dbReference type="Proteomes" id="UP000185093">
    <property type="component" value="Unassembled WGS sequence"/>
</dbReference>
<gene>
    <name evidence="7" type="primary">rsmA</name>
    <name evidence="7" type="synonym">ksgA</name>
    <name evidence="11" type="ORF">SAMN05444368_0204</name>
</gene>
<evidence type="ECO:0000313" key="11">
    <source>
        <dbReference type="EMBL" id="SIN62603.1"/>
    </source>
</evidence>
<dbReference type="PANTHER" id="PTHR11727">
    <property type="entry name" value="DIMETHYLADENOSINE TRANSFERASE"/>
    <property type="match status" value="1"/>
</dbReference>
<dbReference type="Gene3D" id="3.40.50.150">
    <property type="entry name" value="Vaccinia Virus protein VP39"/>
    <property type="match status" value="1"/>
</dbReference>
<dbReference type="InterPro" id="IPR001737">
    <property type="entry name" value="KsgA/Erm"/>
</dbReference>
<name>A0ABY1JAS9_9BACT</name>
<keyword evidence="1 7" id="KW-0963">Cytoplasm</keyword>
<dbReference type="Gene3D" id="1.10.8.100">
    <property type="entry name" value="Ribosomal RNA adenine dimethylase-like, domain 2"/>
    <property type="match status" value="1"/>
</dbReference>
<feature type="region of interest" description="Disordered" evidence="9">
    <location>
        <begin position="1"/>
        <end position="22"/>
    </location>
</feature>
<dbReference type="SMART" id="SM00650">
    <property type="entry name" value="rADc"/>
    <property type="match status" value="1"/>
</dbReference>
<evidence type="ECO:0000256" key="9">
    <source>
        <dbReference type="SAM" id="MobiDB-lite"/>
    </source>
</evidence>
<evidence type="ECO:0000256" key="1">
    <source>
        <dbReference type="ARBA" id="ARBA00022490"/>
    </source>
</evidence>